<keyword evidence="3" id="KW-0808">Transferase</keyword>
<dbReference type="KEGG" id="ngf:FRF71_07230"/>
<dbReference type="RefSeq" id="WP_147089976.1">
    <property type="nucleotide sequence ID" value="NZ_BAABJD010000001.1"/>
</dbReference>
<feature type="transmembrane region" description="Helical" evidence="1">
    <location>
        <begin position="284"/>
        <end position="305"/>
    </location>
</feature>
<feature type="transmembrane region" description="Helical" evidence="1">
    <location>
        <begin position="255"/>
        <end position="275"/>
    </location>
</feature>
<dbReference type="PANTHER" id="PTHR23028:SF53">
    <property type="entry name" value="ACYL_TRANSF_3 DOMAIN-CONTAINING PROTEIN"/>
    <property type="match status" value="1"/>
</dbReference>
<keyword evidence="1" id="KW-0472">Membrane</keyword>
<dbReference type="EMBL" id="CP042345">
    <property type="protein sequence ID" value="QEA15944.1"/>
    <property type="molecule type" value="Genomic_DNA"/>
</dbReference>
<dbReference type="AlphaFoldDB" id="A0A5B8S446"/>
<dbReference type="GO" id="GO:0000271">
    <property type="term" value="P:polysaccharide biosynthetic process"/>
    <property type="evidence" value="ECO:0007669"/>
    <property type="project" value="TreeGrafter"/>
</dbReference>
<feature type="transmembrane region" description="Helical" evidence="1">
    <location>
        <begin position="230"/>
        <end position="249"/>
    </location>
</feature>
<proteinExistence type="predicted"/>
<sequence>MSGSPRHLDALTGIRGLAAWLVVVYHTRKALTEIWHPDAIGFFAKGYLAVDLFFMLSGFVIFYNYADRLHGGDRVEIRQFLWRRFARVWPLHGFMLAAYLAFVGVLFFTGRDTSHYSLFDLPLNLILAQNWGFTNHLSWNHPAWSISTEFAAYLLFPLVAKAVRWERLQVPALFGLAAALVAGLHLTFLLSGYSELGKNIPQMGIWRCLFGFALGVVLCLLWQRLRHQRGIALAAGGTCAVLVGAGLGLSLPETLFVPAAFFAGLLALATGKGMIVQFLSSRPLLYLGEISYSTYLGHFLLWQVWKIAFVDETIQVSWLSFGGYLAAVFAASILLYRWVEKPAQRWLNARPPRWAMRPAAVPAE</sequence>
<name>A0A5B8S446_9SPHN</name>
<feature type="transmembrane region" description="Helical" evidence="1">
    <location>
        <begin position="317"/>
        <end position="336"/>
    </location>
</feature>
<dbReference type="GO" id="GO:0016020">
    <property type="term" value="C:membrane"/>
    <property type="evidence" value="ECO:0007669"/>
    <property type="project" value="TreeGrafter"/>
</dbReference>
<keyword evidence="1" id="KW-1133">Transmembrane helix</keyword>
<evidence type="ECO:0000313" key="4">
    <source>
        <dbReference type="Proteomes" id="UP000321172"/>
    </source>
</evidence>
<dbReference type="InterPro" id="IPR050879">
    <property type="entry name" value="Acyltransferase_3"/>
</dbReference>
<dbReference type="GO" id="GO:0016747">
    <property type="term" value="F:acyltransferase activity, transferring groups other than amino-acyl groups"/>
    <property type="evidence" value="ECO:0007669"/>
    <property type="project" value="InterPro"/>
</dbReference>
<dbReference type="OrthoDB" id="9796461at2"/>
<protein>
    <submittedName>
        <fullName evidence="3">Acyltransferase</fullName>
    </submittedName>
</protein>
<keyword evidence="1" id="KW-0812">Transmembrane</keyword>
<evidence type="ECO:0000259" key="2">
    <source>
        <dbReference type="Pfam" id="PF01757"/>
    </source>
</evidence>
<dbReference type="PANTHER" id="PTHR23028">
    <property type="entry name" value="ACETYLTRANSFERASE"/>
    <property type="match status" value="1"/>
</dbReference>
<evidence type="ECO:0000256" key="1">
    <source>
        <dbReference type="SAM" id="Phobius"/>
    </source>
</evidence>
<feature type="domain" description="Acyltransferase 3" evidence="2">
    <location>
        <begin position="10"/>
        <end position="337"/>
    </location>
</feature>
<feature type="transmembrane region" description="Helical" evidence="1">
    <location>
        <begin position="204"/>
        <end position="223"/>
    </location>
</feature>
<accession>A0A5B8S446</accession>
<keyword evidence="3" id="KW-0012">Acyltransferase</keyword>
<keyword evidence="4" id="KW-1185">Reference proteome</keyword>
<gene>
    <name evidence="3" type="ORF">FRF71_07230</name>
</gene>
<evidence type="ECO:0000313" key="3">
    <source>
        <dbReference type="EMBL" id="QEA15944.1"/>
    </source>
</evidence>
<feature type="transmembrane region" description="Helical" evidence="1">
    <location>
        <begin position="143"/>
        <end position="160"/>
    </location>
</feature>
<feature type="transmembrane region" description="Helical" evidence="1">
    <location>
        <begin position="172"/>
        <end position="192"/>
    </location>
</feature>
<dbReference type="InterPro" id="IPR002656">
    <property type="entry name" value="Acyl_transf_3_dom"/>
</dbReference>
<organism evidence="3 4">
    <name type="scientific">Novosphingobium ginsenosidimutans</name>
    <dbReference type="NCBI Taxonomy" id="1176536"/>
    <lineage>
        <taxon>Bacteria</taxon>
        <taxon>Pseudomonadati</taxon>
        <taxon>Pseudomonadota</taxon>
        <taxon>Alphaproteobacteria</taxon>
        <taxon>Sphingomonadales</taxon>
        <taxon>Sphingomonadaceae</taxon>
        <taxon>Novosphingobium</taxon>
    </lineage>
</organism>
<feature type="transmembrane region" description="Helical" evidence="1">
    <location>
        <begin position="87"/>
        <end position="108"/>
    </location>
</feature>
<dbReference type="Pfam" id="PF01757">
    <property type="entry name" value="Acyl_transf_3"/>
    <property type="match status" value="1"/>
</dbReference>
<reference evidence="3 4" key="1">
    <citation type="journal article" date="2013" name="J. Microbiol. Biotechnol.">
        <title>Novosphingobium ginsenosidimutans sp. nov., with the ability to convert ginsenoside.</title>
        <authorList>
            <person name="Kim J.K."/>
            <person name="He D."/>
            <person name="Liu Q.M."/>
            <person name="Park H.Y."/>
            <person name="Jung M.S."/>
            <person name="Yoon M.H."/>
            <person name="Kim S.C."/>
            <person name="Im W.T."/>
        </authorList>
    </citation>
    <scope>NUCLEOTIDE SEQUENCE [LARGE SCALE GENOMIC DNA]</scope>
    <source>
        <strain evidence="3 4">FW-6</strain>
    </source>
</reference>
<dbReference type="Proteomes" id="UP000321172">
    <property type="component" value="Chromosome"/>
</dbReference>
<feature type="transmembrane region" description="Helical" evidence="1">
    <location>
        <begin position="46"/>
        <end position="66"/>
    </location>
</feature>